<protein>
    <recommendedName>
        <fullName evidence="5">DUF4352 domain-containing protein</fullName>
    </recommendedName>
</protein>
<reference evidence="4" key="1">
    <citation type="journal article" date="2019" name="Int. J. Syst. Evol. Microbiol.">
        <title>The Global Catalogue of Microorganisms (GCM) 10K type strain sequencing project: providing services to taxonomists for standard genome sequencing and annotation.</title>
        <authorList>
            <consortium name="The Broad Institute Genomics Platform"/>
            <consortium name="The Broad Institute Genome Sequencing Center for Infectious Disease"/>
            <person name="Wu L."/>
            <person name="Ma J."/>
        </authorList>
    </citation>
    <scope>NUCLEOTIDE SEQUENCE [LARGE SCALE GENOMIC DNA]</scope>
    <source>
        <strain evidence="4">NBRC 110608</strain>
    </source>
</reference>
<organism evidence="3 4">
    <name type="scientific">Barrientosiimonas endolithica</name>
    <dbReference type="NCBI Taxonomy" id="1535208"/>
    <lineage>
        <taxon>Bacteria</taxon>
        <taxon>Bacillati</taxon>
        <taxon>Actinomycetota</taxon>
        <taxon>Actinomycetes</taxon>
        <taxon>Micrococcales</taxon>
        <taxon>Dermacoccaceae</taxon>
        <taxon>Barrientosiimonas</taxon>
    </lineage>
</organism>
<evidence type="ECO:0008006" key="5">
    <source>
        <dbReference type="Google" id="ProtNLM"/>
    </source>
</evidence>
<dbReference type="Proteomes" id="UP001321421">
    <property type="component" value="Chromosome"/>
</dbReference>
<feature type="compositionally biased region" description="Low complexity" evidence="1">
    <location>
        <begin position="28"/>
        <end position="81"/>
    </location>
</feature>
<evidence type="ECO:0000313" key="3">
    <source>
        <dbReference type="EMBL" id="BDZ57571.1"/>
    </source>
</evidence>
<sequence length="238" mass="24279">MNKTRRASFLVAPAVLAAMTLSACQDEAPTAAPPTAASQPPSPSQTQGPAPTSQAPAPAPSSQAPAPAPSSTAAPAPAPSSGGAGQCEESSSYTLERGSVQPKPVGTPQRVTTENGSEVEVTVGKPTIDNSSGDTFFPGDGMQAVIYPITVKLISGSFYVTTYLAFGVADASDNACARDYGTVVKRSERMPVESLRTGDVKSAKAAYAVPAGTDMSKIYVLFADNYDAGKAELAWNGS</sequence>
<feature type="region of interest" description="Disordered" evidence="1">
    <location>
        <begin position="26"/>
        <end position="127"/>
    </location>
</feature>
<name>A0ABN6YNG6_9MICO</name>
<accession>A0ABN6YNG6</accession>
<feature type="signal peptide" evidence="2">
    <location>
        <begin position="1"/>
        <end position="23"/>
    </location>
</feature>
<keyword evidence="2" id="KW-0732">Signal</keyword>
<dbReference type="RefSeq" id="WP_289232581.1">
    <property type="nucleotide sequence ID" value="NZ_AP027735.1"/>
</dbReference>
<proteinExistence type="predicted"/>
<dbReference type="PROSITE" id="PS51257">
    <property type="entry name" value="PROKAR_LIPOPROTEIN"/>
    <property type="match status" value="1"/>
</dbReference>
<feature type="chain" id="PRO_5046886712" description="DUF4352 domain-containing protein" evidence="2">
    <location>
        <begin position="24"/>
        <end position="238"/>
    </location>
</feature>
<gene>
    <name evidence="3" type="ORF">GCM10025872_12280</name>
</gene>
<evidence type="ECO:0000256" key="1">
    <source>
        <dbReference type="SAM" id="MobiDB-lite"/>
    </source>
</evidence>
<dbReference type="EMBL" id="AP027735">
    <property type="protein sequence ID" value="BDZ57571.1"/>
    <property type="molecule type" value="Genomic_DNA"/>
</dbReference>
<evidence type="ECO:0000313" key="4">
    <source>
        <dbReference type="Proteomes" id="UP001321421"/>
    </source>
</evidence>
<evidence type="ECO:0000256" key="2">
    <source>
        <dbReference type="SAM" id="SignalP"/>
    </source>
</evidence>
<keyword evidence="4" id="KW-1185">Reference proteome</keyword>